<dbReference type="HAMAP" id="MF_00213">
    <property type="entry name" value="HypA_HybF"/>
    <property type="match status" value="1"/>
</dbReference>
<reference evidence="6 7" key="1">
    <citation type="submission" date="2020-08" db="EMBL/GenBank/DDBJ databases">
        <title>Genomic Encyclopedia of Type Strains, Phase IV (KMG-IV): sequencing the most valuable type-strain genomes for metagenomic binning, comparative biology and taxonomic classification.</title>
        <authorList>
            <person name="Goeker M."/>
        </authorList>
    </citation>
    <scope>NUCLEOTIDE SEQUENCE [LARGE SCALE GENOMIC DNA]</scope>
    <source>
        <strain evidence="6 7">DSM 22071</strain>
    </source>
</reference>
<evidence type="ECO:0000256" key="1">
    <source>
        <dbReference type="ARBA" id="ARBA00010748"/>
    </source>
</evidence>
<protein>
    <recommendedName>
        <fullName evidence="5">Hydrogenase maturation factor HypA</fullName>
    </recommendedName>
</protein>
<feature type="binding site" evidence="5">
    <location>
        <position position="76"/>
    </location>
    <ligand>
        <name>Zn(2+)</name>
        <dbReference type="ChEBI" id="CHEBI:29105"/>
    </ligand>
</feature>
<keyword evidence="2 5" id="KW-0533">Nickel</keyword>
<evidence type="ECO:0000313" key="6">
    <source>
        <dbReference type="EMBL" id="MBB5021110.1"/>
    </source>
</evidence>
<keyword evidence="4 5" id="KW-0862">Zinc</keyword>
<dbReference type="Proteomes" id="UP000528322">
    <property type="component" value="Unassembled WGS sequence"/>
</dbReference>
<keyword evidence="7" id="KW-1185">Reference proteome</keyword>
<evidence type="ECO:0000256" key="2">
    <source>
        <dbReference type="ARBA" id="ARBA00022596"/>
    </source>
</evidence>
<dbReference type="PANTHER" id="PTHR34535">
    <property type="entry name" value="HYDROGENASE MATURATION FACTOR HYPA"/>
    <property type="match status" value="1"/>
</dbReference>
<evidence type="ECO:0000313" key="7">
    <source>
        <dbReference type="Proteomes" id="UP000528322"/>
    </source>
</evidence>
<dbReference type="PANTHER" id="PTHR34535:SF3">
    <property type="entry name" value="HYDROGENASE MATURATION FACTOR HYPA"/>
    <property type="match status" value="1"/>
</dbReference>
<feature type="binding site" evidence="5">
    <location>
        <position position="89"/>
    </location>
    <ligand>
        <name>Zn(2+)</name>
        <dbReference type="ChEBI" id="CHEBI:29105"/>
    </ligand>
</feature>
<feature type="binding site" evidence="5">
    <location>
        <position position="2"/>
    </location>
    <ligand>
        <name>Ni(2+)</name>
        <dbReference type="ChEBI" id="CHEBI:49786"/>
    </ligand>
</feature>
<evidence type="ECO:0000256" key="4">
    <source>
        <dbReference type="ARBA" id="ARBA00022833"/>
    </source>
</evidence>
<comment type="function">
    <text evidence="5">Involved in the maturation of [NiFe] hydrogenases. Required for nickel insertion into the metal center of the hydrogenase.</text>
</comment>
<dbReference type="RefSeq" id="WP_183729181.1">
    <property type="nucleotide sequence ID" value="NZ_JACHID010000002.1"/>
</dbReference>
<name>A0A7W7Y2W4_9BACT</name>
<dbReference type="GO" id="GO:0016151">
    <property type="term" value="F:nickel cation binding"/>
    <property type="evidence" value="ECO:0007669"/>
    <property type="project" value="UniProtKB-UniRule"/>
</dbReference>
<dbReference type="GO" id="GO:0051604">
    <property type="term" value="P:protein maturation"/>
    <property type="evidence" value="ECO:0007669"/>
    <property type="project" value="InterPro"/>
</dbReference>
<gene>
    <name evidence="5" type="primary">hypA</name>
    <name evidence="6" type="ORF">HNR37_000416</name>
</gene>
<dbReference type="InterPro" id="IPR000688">
    <property type="entry name" value="HypA/HybF"/>
</dbReference>
<dbReference type="GO" id="GO:0008270">
    <property type="term" value="F:zinc ion binding"/>
    <property type="evidence" value="ECO:0007669"/>
    <property type="project" value="UniProtKB-UniRule"/>
</dbReference>
<dbReference type="PIRSF" id="PIRSF004761">
    <property type="entry name" value="Hydrgn_mat_HypA"/>
    <property type="match status" value="1"/>
</dbReference>
<feature type="binding site" evidence="5">
    <location>
        <position position="92"/>
    </location>
    <ligand>
        <name>Zn(2+)</name>
        <dbReference type="ChEBI" id="CHEBI:29105"/>
    </ligand>
</feature>
<accession>A0A7W7Y2W4</accession>
<sequence>MHEFSLIQSLLDSCQDYAQREGADRITTIRVRIGLMAGVEPELFQRAFETFRQDTCCHNATMEIQWQPLLLHCQHCQQESRQDTPRYLCQHCHSSAVTVLAGEDIMLMQLEME</sequence>
<dbReference type="NCBIfam" id="TIGR00100">
    <property type="entry name" value="hypA"/>
    <property type="match status" value="1"/>
</dbReference>
<evidence type="ECO:0000256" key="5">
    <source>
        <dbReference type="HAMAP-Rule" id="MF_00213"/>
    </source>
</evidence>
<comment type="caution">
    <text evidence="6">The sequence shown here is derived from an EMBL/GenBank/DDBJ whole genome shotgun (WGS) entry which is preliminary data.</text>
</comment>
<organism evidence="6 7">
    <name type="scientific">Desulfurispira natronophila</name>
    <dbReference type="NCBI Taxonomy" id="682562"/>
    <lineage>
        <taxon>Bacteria</taxon>
        <taxon>Pseudomonadati</taxon>
        <taxon>Chrysiogenota</taxon>
        <taxon>Chrysiogenia</taxon>
        <taxon>Chrysiogenales</taxon>
        <taxon>Chrysiogenaceae</taxon>
        <taxon>Desulfurispira</taxon>
    </lineage>
</organism>
<dbReference type="Gene3D" id="3.30.2320.80">
    <property type="match status" value="1"/>
</dbReference>
<dbReference type="PROSITE" id="PS01249">
    <property type="entry name" value="HYPA"/>
    <property type="match status" value="1"/>
</dbReference>
<proteinExistence type="inferred from homology"/>
<comment type="similarity">
    <text evidence="1 5">Belongs to the HypA/HybF family.</text>
</comment>
<keyword evidence="3 5" id="KW-0479">Metal-binding</keyword>
<dbReference type="InterPro" id="IPR020538">
    <property type="entry name" value="Hydgase_Ni_incorp_HypA/HybF_CS"/>
</dbReference>
<feature type="binding site" evidence="5">
    <location>
        <position position="73"/>
    </location>
    <ligand>
        <name>Zn(2+)</name>
        <dbReference type="ChEBI" id="CHEBI:29105"/>
    </ligand>
</feature>
<dbReference type="AlphaFoldDB" id="A0A7W7Y2W4"/>
<dbReference type="EMBL" id="JACHID010000002">
    <property type="protein sequence ID" value="MBB5021110.1"/>
    <property type="molecule type" value="Genomic_DNA"/>
</dbReference>
<evidence type="ECO:0000256" key="3">
    <source>
        <dbReference type="ARBA" id="ARBA00022723"/>
    </source>
</evidence>
<dbReference type="Pfam" id="PF01155">
    <property type="entry name" value="HypA"/>
    <property type="match status" value="1"/>
</dbReference>